<dbReference type="EMBL" id="CM045762">
    <property type="protein sequence ID" value="KAI8010022.1"/>
    <property type="molecule type" value="Genomic_DNA"/>
</dbReference>
<gene>
    <name evidence="1" type="ORF">LOK49_LG06G00983</name>
</gene>
<keyword evidence="2" id="KW-1185">Reference proteome</keyword>
<protein>
    <submittedName>
        <fullName evidence="1">Uncharacterized protein</fullName>
    </submittedName>
</protein>
<evidence type="ECO:0000313" key="1">
    <source>
        <dbReference type="EMBL" id="KAI8010022.1"/>
    </source>
</evidence>
<proteinExistence type="predicted"/>
<sequence length="221" mass="23289">MRPNTLVNTDVDRFEGVLGSPVSCAPCLTESGRDDPFGLGGHRRGSVSQSSMALVVHPEAQGSGFVEASEKGISLSAVSGLVKQRTMSELHMPCDLLSAGDRGTDGDLSPSVSDKEISQSMGDHGSTLQLALNSETVEGLSPLVLAKSHDASWGAGGANWVCGNPVLELLTLWQRSEVSDLASCFNHQHRSDDFGGLSGEEIPSAKAVSQWVLDRITDVKT</sequence>
<comment type="caution">
    <text evidence="1">The sequence shown here is derived from an EMBL/GenBank/DDBJ whole genome shotgun (WGS) entry which is preliminary data.</text>
</comment>
<evidence type="ECO:0000313" key="2">
    <source>
        <dbReference type="Proteomes" id="UP001060215"/>
    </source>
</evidence>
<dbReference type="Proteomes" id="UP001060215">
    <property type="component" value="Chromosome 5"/>
</dbReference>
<accession>A0ACC0H912</accession>
<organism evidence="1 2">
    <name type="scientific">Camellia lanceoleosa</name>
    <dbReference type="NCBI Taxonomy" id="1840588"/>
    <lineage>
        <taxon>Eukaryota</taxon>
        <taxon>Viridiplantae</taxon>
        <taxon>Streptophyta</taxon>
        <taxon>Embryophyta</taxon>
        <taxon>Tracheophyta</taxon>
        <taxon>Spermatophyta</taxon>
        <taxon>Magnoliopsida</taxon>
        <taxon>eudicotyledons</taxon>
        <taxon>Gunneridae</taxon>
        <taxon>Pentapetalae</taxon>
        <taxon>asterids</taxon>
        <taxon>Ericales</taxon>
        <taxon>Theaceae</taxon>
        <taxon>Camellia</taxon>
    </lineage>
</organism>
<reference evidence="1 2" key="1">
    <citation type="journal article" date="2022" name="Plant J.">
        <title>Chromosome-level genome of Camellia lanceoleosa provides a valuable resource for understanding genome evolution and self-incompatibility.</title>
        <authorList>
            <person name="Gong W."/>
            <person name="Xiao S."/>
            <person name="Wang L."/>
            <person name="Liao Z."/>
            <person name="Chang Y."/>
            <person name="Mo W."/>
            <person name="Hu G."/>
            <person name="Li W."/>
            <person name="Zhao G."/>
            <person name="Zhu H."/>
            <person name="Hu X."/>
            <person name="Ji K."/>
            <person name="Xiang X."/>
            <person name="Song Q."/>
            <person name="Yuan D."/>
            <person name="Jin S."/>
            <person name="Zhang L."/>
        </authorList>
    </citation>
    <scope>NUCLEOTIDE SEQUENCE [LARGE SCALE GENOMIC DNA]</scope>
    <source>
        <strain evidence="1">SQ_2022a</strain>
    </source>
</reference>
<name>A0ACC0H912_9ERIC</name>